<dbReference type="RefSeq" id="WP_006864279.1">
    <property type="nucleotide sequence ID" value="NZ_ACCL02000030.1"/>
</dbReference>
<keyword evidence="3" id="KW-1185">Reference proteome</keyword>
<keyword evidence="1" id="KW-0472">Membrane</keyword>
<sequence length="44" mass="4975">MAFVTYLIQMIVKMIFVGAASFAGIMLGKRLRDRKDAKKAVQEK</sequence>
<evidence type="ECO:0000256" key="1">
    <source>
        <dbReference type="SAM" id="Phobius"/>
    </source>
</evidence>
<comment type="caution">
    <text evidence="2">The sequence shown here is derived from an EMBL/GenBank/DDBJ whole genome shotgun (WGS) entry which is preliminary data.</text>
</comment>
<feature type="transmembrane region" description="Helical" evidence="1">
    <location>
        <begin position="6"/>
        <end position="28"/>
    </location>
</feature>
<accession>C6LLH8</accession>
<dbReference type="Proteomes" id="UP000005561">
    <property type="component" value="Unassembled WGS sequence"/>
</dbReference>
<name>C6LLH8_9FIRM</name>
<reference evidence="2" key="1">
    <citation type="submission" date="2009-07" db="EMBL/GenBank/DDBJ databases">
        <authorList>
            <person name="Weinstock G."/>
            <person name="Sodergren E."/>
            <person name="Clifton S."/>
            <person name="Fulton L."/>
            <person name="Fulton B."/>
            <person name="Courtney L."/>
            <person name="Fronick C."/>
            <person name="Harrison M."/>
            <person name="Strong C."/>
            <person name="Farmer C."/>
            <person name="Delahaunty K."/>
            <person name="Markovic C."/>
            <person name="Hall O."/>
            <person name="Minx P."/>
            <person name="Tomlinson C."/>
            <person name="Mitreva M."/>
            <person name="Nelson J."/>
            <person name="Hou S."/>
            <person name="Wollam A."/>
            <person name="Pepin K.H."/>
            <person name="Johnson M."/>
            <person name="Bhonagiri V."/>
            <person name="Nash W.E."/>
            <person name="Warren W."/>
            <person name="Chinwalla A."/>
            <person name="Mardis E.R."/>
            <person name="Wilson R.K."/>
        </authorList>
    </citation>
    <scope>NUCLEOTIDE SEQUENCE [LARGE SCALE GENOMIC DNA]</scope>
    <source>
        <strain evidence="2">DSM 14469</strain>
    </source>
</reference>
<protein>
    <submittedName>
        <fullName evidence="2">Uncharacterized protein</fullName>
    </submittedName>
</protein>
<dbReference type="EMBL" id="ACCL02000030">
    <property type="protein sequence ID" value="EET58518.1"/>
    <property type="molecule type" value="Genomic_DNA"/>
</dbReference>
<proteinExistence type="predicted"/>
<evidence type="ECO:0000313" key="2">
    <source>
        <dbReference type="EMBL" id="EET58518.1"/>
    </source>
</evidence>
<dbReference type="STRING" id="168384.SAMN05660368_03932"/>
<evidence type="ECO:0000313" key="3">
    <source>
        <dbReference type="Proteomes" id="UP000005561"/>
    </source>
</evidence>
<organism evidence="2 3">
    <name type="scientific">Marvinbryantia formatexigens DSM 14469</name>
    <dbReference type="NCBI Taxonomy" id="478749"/>
    <lineage>
        <taxon>Bacteria</taxon>
        <taxon>Bacillati</taxon>
        <taxon>Bacillota</taxon>
        <taxon>Clostridia</taxon>
        <taxon>Lachnospirales</taxon>
        <taxon>Lachnospiraceae</taxon>
        <taxon>Marvinbryantia</taxon>
    </lineage>
</organism>
<gene>
    <name evidence="2" type="ORF">BRYFOR_09525</name>
</gene>
<keyword evidence="1" id="KW-1133">Transmembrane helix</keyword>
<keyword evidence="1" id="KW-0812">Transmembrane</keyword>
<dbReference type="AlphaFoldDB" id="C6LLH8"/>